<organism evidence="1 2">
    <name type="scientific">Nothocercus julius</name>
    <dbReference type="NCBI Taxonomy" id="2585813"/>
    <lineage>
        <taxon>Eukaryota</taxon>
        <taxon>Metazoa</taxon>
        <taxon>Chordata</taxon>
        <taxon>Craniata</taxon>
        <taxon>Vertebrata</taxon>
        <taxon>Euteleostomi</taxon>
        <taxon>Archelosauria</taxon>
        <taxon>Archosauria</taxon>
        <taxon>Dinosauria</taxon>
        <taxon>Saurischia</taxon>
        <taxon>Theropoda</taxon>
        <taxon>Coelurosauria</taxon>
        <taxon>Aves</taxon>
        <taxon>Palaeognathae</taxon>
        <taxon>Tinamiformes</taxon>
        <taxon>Tinamidae</taxon>
        <taxon>Nothocercus</taxon>
    </lineage>
</organism>
<evidence type="ECO:0000313" key="2">
    <source>
        <dbReference type="Proteomes" id="UP000531559"/>
    </source>
</evidence>
<dbReference type="GO" id="GO:0006954">
    <property type="term" value="P:inflammatory response"/>
    <property type="evidence" value="ECO:0007669"/>
    <property type="project" value="TreeGrafter"/>
</dbReference>
<dbReference type="PANTHER" id="PTHR15317:SF1">
    <property type="entry name" value="T-CELL SURFACE PROTEIN TACTILE"/>
    <property type="match status" value="1"/>
</dbReference>
<dbReference type="PANTHER" id="PTHR15317">
    <property type="entry name" value="T-CELL SURFACE PROTEIN TACTILE"/>
    <property type="match status" value="1"/>
</dbReference>
<keyword evidence="2" id="KW-1185">Reference proteome</keyword>
<dbReference type="Proteomes" id="UP000531559">
    <property type="component" value="Unassembled WGS sequence"/>
</dbReference>
<protein>
    <submittedName>
        <fullName evidence="1">TACT protein</fullName>
    </submittedName>
</protein>
<dbReference type="InterPro" id="IPR013783">
    <property type="entry name" value="Ig-like_fold"/>
</dbReference>
<dbReference type="AlphaFoldDB" id="A0A7K7W3T2"/>
<dbReference type="EMBL" id="VZSV01000025">
    <property type="protein sequence ID" value="NXA47256.1"/>
    <property type="molecule type" value="Genomic_DNA"/>
</dbReference>
<gene>
    <name evidence="1" type="primary">Cd96</name>
    <name evidence="1" type="ORF">NOTJUL_R10319</name>
</gene>
<name>A0A7K7W3T2_9AVES</name>
<dbReference type="OrthoDB" id="9904226at2759"/>
<accession>A0A7K7W3T2</accession>
<dbReference type="InterPro" id="IPR036179">
    <property type="entry name" value="Ig-like_dom_sf"/>
</dbReference>
<proteinExistence type="predicted"/>
<feature type="non-terminal residue" evidence="1">
    <location>
        <position position="159"/>
    </location>
</feature>
<dbReference type="InterPro" id="IPR042381">
    <property type="entry name" value="CD96"/>
</dbReference>
<reference evidence="1 2" key="1">
    <citation type="submission" date="2019-09" db="EMBL/GenBank/DDBJ databases">
        <title>Bird 10,000 Genomes (B10K) Project - Family phase.</title>
        <authorList>
            <person name="Zhang G."/>
        </authorList>
    </citation>
    <scope>NUCLEOTIDE SEQUENCE [LARGE SCALE GENOMIC DNA]</scope>
    <source>
        <strain evidence="1">B10K-MSB-01</strain>
    </source>
</reference>
<dbReference type="SUPFAM" id="SSF48726">
    <property type="entry name" value="Immunoglobulin"/>
    <property type="match status" value="1"/>
</dbReference>
<feature type="non-terminal residue" evidence="1">
    <location>
        <position position="1"/>
    </location>
</feature>
<comment type="caution">
    <text evidence="1">The sequence shown here is derived from an EMBL/GenBank/DDBJ whole genome shotgun (WGS) entry which is preliminary data.</text>
</comment>
<dbReference type="GO" id="GO:0007160">
    <property type="term" value="P:cell-matrix adhesion"/>
    <property type="evidence" value="ECO:0007669"/>
    <property type="project" value="TreeGrafter"/>
</dbReference>
<sequence>YALYLRNVSVSLSGQYECSLVTYPFGTKAGSIQLVVAAEGKRLSMGKEQHYVKEVQLNETLEIPCLGNETSENLSNYPLKWLVEENGNKEELVAKEPGTAEVYRNGSVLHGERIRLGLNNSLKIFPTKLSDDGRVFSCHVVHHPERTRKSSTTVRVLGK</sequence>
<dbReference type="Gene3D" id="2.60.40.10">
    <property type="entry name" value="Immunoglobulins"/>
    <property type="match status" value="2"/>
</dbReference>
<evidence type="ECO:0000313" key="1">
    <source>
        <dbReference type="EMBL" id="NXA47256.1"/>
    </source>
</evidence>